<feature type="region of interest" description="Disordered" evidence="1">
    <location>
        <begin position="660"/>
        <end position="758"/>
    </location>
</feature>
<dbReference type="STRING" id="231916.A0A409W6H2"/>
<feature type="compositionally biased region" description="Basic residues" evidence="1">
    <location>
        <begin position="432"/>
        <end position="444"/>
    </location>
</feature>
<feature type="compositionally biased region" description="Polar residues" evidence="1">
    <location>
        <begin position="680"/>
        <end position="699"/>
    </location>
</feature>
<protein>
    <submittedName>
        <fullName evidence="2">Uncharacterized protein</fullName>
    </submittedName>
</protein>
<feature type="compositionally biased region" description="Acidic residues" evidence="1">
    <location>
        <begin position="399"/>
        <end position="409"/>
    </location>
</feature>
<evidence type="ECO:0000313" key="2">
    <source>
        <dbReference type="EMBL" id="PPQ74120.1"/>
    </source>
</evidence>
<dbReference type="InterPro" id="IPR029063">
    <property type="entry name" value="SAM-dependent_MTases_sf"/>
</dbReference>
<feature type="region of interest" description="Disordered" evidence="1">
    <location>
        <begin position="482"/>
        <end position="512"/>
    </location>
</feature>
<dbReference type="Gene3D" id="3.40.50.150">
    <property type="entry name" value="Vaccinia Virus protein VP39"/>
    <property type="match status" value="1"/>
</dbReference>
<feature type="compositionally biased region" description="Basic and acidic residues" evidence="1">
    <location>
        <begin position="149"/>
        <end position="161"/>
    </location>
</feature>
<feature type="compositionally biased region" description="Polar residues" evidence="1">
    <location>
        <begin position="311"/>
        <end position="327"/>
    </location>
</feature>
<feature type="compositionally biased region" description="Low complexity" evidence="1">
    <location>
        <begin position="700"/>
        <end position="709"/>
    </location>
</feature>
<dbReference type="Proteomes" id="UP000284706">
    <property type="component" value="Unassembled WGS sequence"/>
</dbReference>
<dbReference type="SUPFAM" id="SSF53335">
    <property type="entry name" value="S-adenosyl-L-methionine-dependent methyltransferases"/>
    <property type="match status" value="1"/>
</dbReference>
<feature type="compositionally biased region" description="Polar residues" evidence="1">
    <location>
        <begin position="256"/>
        <end position="266"/>
    </location>
</feature>
<feature type="region of interest" description="Disordered" evidence="1">
    <location>
        <begin position="131"/>
        <end position="267"/>
    </location>
</feature>
<feature type="compositionally biased region" description="Polar residues" evidence="1">
    <location>
        <begin position="230"/>
        <end position="246"/>
    </location>
</feature>
<feature type="compositionally biased region" description="Polar residues" evidence="1">
    <location>
        <begin position="487"/>
        <end position="508"/>
    </location>
</feature>
<feature type="region of interest" description="Disordered" evidence="1">
    <location>
        <begin position="304"/>
        <end position="330"/>
    </location>
</feature>
<name>A0A409W6H2_9AGAR</name>
<gene>
    <name evidence="2" type="ORF">CVT26_007211</name>
</gene>
<dbReference type="AlphaFoldDB" id="A0A409W6H2"/>
<dbReference type="InParanoid" id="A0A409W6H2"/>
<proteinExistence type="predicted"/>
<dbReference type="OrthoDB" id="2013972at2759"/>
<reference evidence="2 3" key="1">
    <citation type="journal article" date="2018" name="Evol. Lett.">
        <title>Horizontal gene cluster transfer increased hallucinogenic mushroom diversity.</title>
        <authorList>
            <person name="Reynolds H.T."/>
            <person name="Vijayakumar V."/>
            <person name="Gluck-Thaler E."/>
            <person name="Korotkin H.B."/>
            <person name="Matheny P.B."/>
            <person name="Slot J.C."/>
        </authorList>
    </citation>
    <scope>NUCLEOTIDE SEQUENCE [LARGE SCALE GENOMIC DNA]</scope>
    <source>
        <strain evidence="2 3">SRW20</strain>
    </source>
</reference>
<comment type="caution">
    <text evidence="2">The sequence shown here is derived from an EMBL/GenBank/DDBJ whole genome shotgun (WGS) entry which is preliminary data.</text>
</comment>
<feature type="compositionally biased region" description="Polar residues" evidence="1">
    <location>
        <begin position="710"/>
        <end position="730"/>
    </location>
</feature>
<sequence>MRRDMEGLDIVPLHPDLQNIGSPDLASRITWVQHNFLEGLPFQTEEFDFVYATIILLEFTNTYLETRHIKRVALGVPEDKWDKLFEEIARVMKPGAPFEVRLFVSNINPSKTNFTFEKLIEEDLFFPGKPIDDDSEDISINGDDTSSVTRRDSVSSDRPRSSIDGVEVGDRLAQVEEGSSPGTPTAPAHNTIPAVEDDSRPGTPVQSKGRVEDVVQPVPRQQAGVVAAQTEESLTNDVPQLFTPHSRSAARPALSVKTQRQPTSSDPYAELAATHPSLFGQNVAVLGGIGYLASQDPLMELLKQQKRERASSQTTKSGTPSTPNKSKVSPFLLRSITNKAPTNPRDHTILEAIWNGMLESRFVNLVPLSILHTNLEYHFKGVRTHPPLRYTFPPLPPKEDEDDSEEDDDSTPHHASDSEQEEDGEDAIIPLPRRRRSTKSRKLAKQGTSTPTASHGDEAPEQRRWPSMQALLQHQSPYVSLDESRGFTYSPSRKGFSSKQDTTESQPSELRRVSRLPNPDFLNIDVRTLNLHLALRAKEIIACSESMWEWVQEFQAEAAKDPNKSSRFRSGSIEGFMVGSHPSDSNSSLDLTQNAILEMTRDDFDHLLNNFEMDMQDKAAVGHALAQGFNWHVFPSPILQDRKAFDVACEKYDKWMAAERKKAKTPNDPYRQSNNHRSRNSMSTPGLVSSTPDPSAGQDSNIISRSISSPQQPTSVDDAGSVTTTLVPNSNRRDSNHNSLPSPSISHESISSSASQRLSRVTRVFVAWKESDKEAK</sequence>
<evidence type="ECO:0000256" key="1">
    <source>
        <dbReference type="SAM" id="MobiDB-lite"/>
    </source>
</evidence>
<organism evidence="2 3">
    <name type="scientific">Gymnopilus dilepis</name>
    <dbReference type="NCBI Taxonomy" id="231916"/>
    <lineage>
        <taxon>Eukaryota</taxon>
        <taxon>Fungi</taxon>
        <taxon>Dikarya</taxon>
        <taxon>Basidiomycota</taxon>
        <taxon>Agaricomycotina</taxon>
        <taxon>Agaricomycetes</taxon>
        <taxon>Agaricomycetidae</taxon>
        <taxon>Agaricales</taxon>
        <taxon>Agaricineae</taxon>
        <taxon>Hymenogastraceae</taxon>
        <taxon>Gymnopilus</taxon>
    </lineage>
</organism>
<feature type="region of interest" description="Disordered" evidence="1">
    <location>
        <begin position="385"/>
        <end position="462"/>
    </location>
</feature>
<accession>A0A409W6H2</accession>
<keyword evidence="3" id="KW-1185">Reference proteome</keyword>
<dbReference type="EMBL" id="NHYE01005362">
    <property type="protein sequence ID" value="PPQ74120.1"/>
    <property type="molecule type" value="Genomic_DNA"/>
</dbReference>
<evidence type="ECO:0000313" key="3">
    <source>
        <dbReference type="Proteomes" id="UP000284706"/>
    </source>
</evidence>
<feature type="compositionally biased region" description="Low complexity" evidence="1">
    <location>
        <begin position="739"/>
        <end position="758"/>
    </location>
</feature>